<evidence type="ECO:0000313" key="5">
    <source>
        <dbReference type="Proteomes" id="UP000270296"/>
    </source>
</evidence>
<dbReference type="AlphaFoldDB" id="A0A183IMJ2"/>
<feature type="compositionally biased region" description="Basic and acidic residues" evidence="1">
    <location>
        <begin position="608"/>
        <end position="628"/>
    </location>
</feature>
<feature type="chain" id="PRO_5043140164" evidence="3">
    <location>
        <begin position="28"/>
        <end position="675"/>
    </location>
</feature>
<name>A0A183IMJ2_9BILA</name>
<proteinExistence type="predicted"/>
<dbReference type="EMBL" id="UZAM01008584">
    <property type="protein sequence ID" value="VDP05524.1"/>
    <property type="molecule type" value="Genomic_DNA"/>
</dbReference>
<evidence type="ECO:0000313" key="4">
    <source>
        <dbReference type="EMBL" id="VDP05524.1"/>
    </source>
</evidence>
<feature type="region of interest" description="Disordered" evidence="1">
    <location>
        <begin position="400"/>
        <end position="419"/>
    </location>
</feature>
<dbReference type="Proteomes" id="UP000270296">
    <property type="component" value="Unassembled WGS sequence"/>
</dbReference>
<feature type="signal peptide" evidence="3">
    <location>
        <begin position="1"/>
        <end position="27"/>
    </location>
</feature>
<keyword evidence="3" id="KW-0732">Signal</keyword>
<evidence type="ECO:0000313" key="6">
    <source>
        <dbReference type="WBParaSite" id="SBAD_0000503601-mRNA-1"/>
    </source>
</evidence>
<evidence type="ECO:0000256" key="3">
    <source>
        <dbReference type="SAM" id="SignalP"/>
    </source>
</evidence>
<feature type="region of interest" description="Disordered" evidence="1">
    <location>
        <begin position="312"/>
        <end position="340"/>
    </location>
</feature>
<keyword evidence="2" id="KW-0812">Transmembrane</keyword>
<evidence type="ECO:0000256" key="1">
    <source>
        <dbReference type="SAM" id="MobiDB-lite"/>
    </source>
</evidence>
<reference evidence="6" key="1">
    <citation type="submission" date="2016-06" db="UniProtKB">
        <authorList>
            <consortium name="WormBaseParasite"/>
        </authorList>
    </citation>
    <scope>IDENTIFICATION</scope>
</reference>
<keyword evidence="2" id="KW-1133">Transmembrane helix</keyword>
<dbReference type="OrthoDB" id="5810112at2759"/>
<feature type="transmembrane region" description="Helical" evidence="2">
    <location>
        <begin position="182"/>
        <end position="208"/>
    </location>
</feature>
<accession>A0A183IMJ2</accession>
<keyword evidence="5" id="KW-1185">Reference proteome</keyword>
<gene>
    <name evidence="4" type="ORF">SBAD_LOCUS4838</name>
</gene>
<protein>
    <submittedName>
        <fullName evidence="6">ZP domain-containing protein</fullName>
    </submittedName>
</protein>
<feature type="region of interest" description="Disordered" evidence="1">
    <location>
        <begin position="356"/>
        <end position="379"/>
    </location>
</feature>
<evidence type="ECO:0000256" key="2">
    <source>
        <dbReference type="SAM" id="Phobius"/>
    </source>
</evidence>
<organism evidence="6">
    <name type="scientific">Soboliphyme baturini</name>
    <dbReference type="NCBI Taxonomy" id="241478"/>
    <lineage>
        <taxon>Eukaryota</taxon>
        <taxon>Metazoa</taxon>
        <taxon>Ecdysozoa</taxon>
        <taxon>Nematoda</taxon>
        <taxon>Enoplea</taxon>
        <taxon>Dorylaimia</taxon>
        <taxon>Dioctophymatida</taxon>
        <taxon>Dioctophymatoidea</taxon>
        <taxon>Soboliphymatidae</taxon>
        <taxon>Soboliphyme</taxon>
    </lineage>
</organism>
<reference evidence="4 5" key="2">
    <citation type="submission" date="2018-11" db="EMBL/GenBank/DDBJ databases">
        <authorList>
            <consortium name="Pathogen Informatics"/>
        </authorList>
    </citation>
    <scope>NUCLEOTIDE SEQUENCE [LARGE SCALE GENOMIC DNA]</scope>
</reference>
<sequence>MRKASSNQLCKVLLILCCGMAITTTTAEKGSAAYVSTSDKKRVQVFLDCGSQYITINLKFNSSYTPWFNDWILVGNSDRPACRIKGDGGLNYLIEVPIFNDPCGLQRPNTNTFETVLSITRLPNVILDGDETVKIRCIYGPPAIGTPIIPEIPPPEAILPYSTLYPPFEVTEKAAKSDLSSWHVYLVTAIVLSLILAIIICCCLYFCMKTRKSRLDNRRKFFRSAPPGAKLSADDIGRFWWTARSSASNDPLMSHNLMLVNNSTVSKPLSVNSDYANAAMSSASRTSSLSTPGVTRLSPQLLGYADSQVSSAGTTCEHGTVNRQQVAPLDDIASSSNRDDRSSAVYASISCQKKTMAKGSGHGADGRSPSSSTKAPTEMIESVSQLYSSRLATEFKRKNRDISSEVTQPSYATAPDSNSTPVEEYVRVVSEAIKLGTVELSDEDGAKWARTVRGDCDLQELLVTCRTYEDFKVISCISHYKQLFPREKWEAIVKILSHVALRRDKCQRRFQRPPWPSVSGTTFSPAASGSPLSAVEKTAAVTASASSVKGTDSSGFHSFGSTPLERIFTRDSYCQVEDEMQNVQRGEQRCLEKGTAELFESNSQFRGLGEKQRLEMRRRTTTTGRDDAAEAASGKSSFPELPSLRFYHYAVGNKCFANDNENESSFSSSTSVVNI</sequence>
<keyword evidence="2" id="KW-0472">Membrane</keyword>
<feature type="region of interest" description="Disordered" evidence="1">
    <location>
        <begin position="607"/>
        <end position="636"/>
    </location>
</feature>
<dbReference type="WBParaSite" id="SBAD_0000503601-mRNA-1">
    <property type="protein sequence ID" value="SBAD_0000503601-mRNA-1"/>
    <property type="gene ID" value="SBAD_0000503601"/>
</dbReference>
<feature type="compositionally biased region" description="Polar residues" evidence="1">
    <location>
        <begin position="404"/>
        <end position="419"/>
    </location>
</feature>